<evidence type="ECO:0000313" key="2">
    <source>
        <dbReference type="Proteomes" id="UP001589733"/>
    </source>
</evidence>
<keyword evidence="2" id="KW-1185">Reference proteome</keyword>
<gene>
    <name evidence="1" type="ORF">ACFFLM_06220</name>
</gene>
<dbReference type="EMBL" id="JBHLYR010000020">
    <property type="protein sequence ID" value="MFB9991561.1"/>
    <property type="molecule type" value="Genomic_DNA"/>
</dbReference>
<reference evidence="1 2" key="1">
    <citation type="submission" date="2024-09" db="EMBL/GenBank/DDBJ databases">
        <authorList>
            <person name="Sun Q."/>
            <person name="Mori K."/>
        </authorList>
    </citation>
    <scope>NUCLEOTIDE SEQUENCE [LARGE SCALE GENOMIC DNA]</scope>
    <source>
        <strain evidence="1 2">JCM 13503</strain>
    </source>
</reference>
<evidence type="ECO:0000313" key="1">
    <source>
        <dbReference type="EMBL" id="MFB9991561.1"/>
    </source>
</evidence>
<dbReference type="Proteomes" id="UP001589733">
    <property type="component" value="Unassembled WGS sequence"/>
</dbReference>
<protein>
    <submittedName>
        <fullName evidence="1">Uncharacterized protein</fullName>
    </submittedName>
</protein>
<comment type="caution">
    <text evidence="1">The sequence shown here is derived from an EMBL/GenBank/DDBJ whole genome shotgun (WGS) entry which is preliminary data.</text>
</comment>
<organism evidence="1 2">
    <name type="scientific">Deinococcus oregonensis</name>
    <dbReference type="NCBI Taxonomy" id="1805970"/>
    <lineage>
        <taxon>Bacteria</taxon>
        <taxon>Thermotogati</taxon>
        <taxon>Deinococcota</taxon>
        <taxon>Deinococci</taxon>
        <taxon>Deinococcales</taxon>
        <taxon>Deinococcaceae</taxon>
        <taxon>Deinococcus</taxon>
    </lineage>
</organism>
<dbReference type="RefSeq" id="WP_380006801.1">
    <property type="nucleotide sequence ID" value="NZ_JBHLYR010000020.1"/>
</dbReference>
<sequence length="89" mass="9738">MKAAAWELWVTSLPLEPLELQQVAAGLRREVKQMEGQLIAVLATGGNSRVHRETLIELAELNSKLRLLEAVPALAQAEAELTSPLISRV</sequence>
<proteinExistence type="predicted"/>
<name>A0ABV6AVP3_9DEIO</name>
<accession>A0ABV6AVP3</accession>